<dbReference type="PANTHER" id="PTHR46481">
    <property type="entry name" value="ZINC FINGER BED DOMAIN-CONTAINING PROTEIN 4"/>
    <property type="match status" value="1"/>
</dbReference>
<feature type="domain" description="HAT C-terminal dimerisation" evidence="6">
    <location>
        <begin position="144"/>
        <end position="223"/>
    </location>
</feature>
<dbReference type="SUPFAM" id="SSF53098">
    <property type="entry name" value="Ribonuclease H-like"/>
    <property type="match status" value="1"/>
</dbReference>
<evidence type="ECO:0000256" key="3">
    <source>
        <dbReference type="ARBA" id="ARBA00022771"/>
    </source>
</evidence>
<accession>A0A067M6X4</accession>
<dbReference type="HOGENOM" id="CLU_009123_6_1_1"/>
<dbReference type="AlphaFoldDB" id="A0A067M6X4"/>
<reference evidence="8" key="1">
    <citation type="journal article" date="2014" name="Proc. Natl. Acad. Sci. U.S.A.">
        <title>Extensive sampling of basidiomycete genomes demonstrates inadequacy of the white-rot/brown-rot paradigm for wood decay fungi.</title>
        <authorList>
            <person name="Riley R."/>
            <person name="Salamov A.A."/>
            <person name="Brown D.W."/>
            <person name="Nagy L.G."/>
            <person name="Floudas D."/>
            <person name="Held B.W."/>
            <person name="Levasseur A."/>
            <person name="Lombard V."/>
            <person name="Morin E."/>
            <person name="Otillar R."/>
            <person name="Lindquist E.A."/>
            <person name="Sun H."/>
            <person name="LaButti K.M."/>
            <person name="Schmutz J."/>
            <person name="Jabbour D."/>
            <person name="Luo H."/>
            <person name="Baker S.E."/>
            <person name="Pisabarro A.G."/>
            <person name="Walton J.D."/>
            <person name="Blanchette R.A."/>
            <person name="Henrissat B."/>
            <person name="Martin F."/>
            <person name="Cullen D."/>
            <person name="Hibbett D.S."/>
            <person name="Grigoriev I.V."/>
        </authorList>
    </citation>
    <scope>NUCLEOTIDE SEQUENCE [LARGE SCALE GENOMIC DNA]</scope>
    <source>
        <strain evidence="8">FD-172 SS1</strain>
    </source>
</reference>
<keyword evidence="2" id="KW-0479">Metal-binding</keyword>
<dbReference type="InterPro" id="IPR052035">
    <property type="entry name" value="ZnF_BED_domain_contain"/>
</dbReference>
<evidence type="ECO:0000256" key="2">
    <source>
        <dbReference type="ARBA" id="ARBA00022723"/>
    </source>
</evidence>
<dbReference type="GO" id="GO:0008270">
    <property type="term" value="F:zinc ion binding"/>
    <property type="evidence" value="ECO:0007669"/>
    <property type="project" value="UniProtKB-KW"/>
</dbReference>
<dbReference type="InParanoid" id="A0A067M6X4"/>
<dbReference type="InterPro" id="IPR008906">
    <property type="entry name" value="HATC_C_dom"/>
</dbReference>
<proteinExistence type="predicted"/>
<evidence type="ECO:0000256" key="1">
    <source>
        <dbReference type="ARBA" id="ARBA00004123"/>
    </source>
</evidence>
<evidence type="ECO:0000256" key="5">
    <source>
        <dbReference type="ARBA" id="ARBA00023242"/>
    </source>
</evidence>
<organism evidence="7 8">
    <name type="scientific">Botryobasidium botryosum (strain FD-172 SS1)</name>
    <dbReference type="NCBI Taxonomy" id="930990"/>
    <lineage>
        <taxon>Eukaryota</taxon>
        <taxon>Fungi</taxon>
        <taxon>Dikarya</taxon>
        <taxon>Basidiomycota</taxon>
        <taxon>Agaricomycotina</taxon>
        <taxon>Agaricomycetes</taxon>
        <taxon>Cantharellales</taxon>
        <taxon>Botryobasidiaceae</taxon>
        <taxon>Botryobasidium</taxon>
    </lineage>
</organism>
<gene>
    <name evidence="7" type="ORF">BOTBODRAFT_163739</name>
</gene>
<dbReference type="GO" id="GO:0005634">
    <property type="term" value="C:nucleus"/>
    <property type="evidence" value="ECO:0007669"/>
    <property type="project" value="UniProtKB-SubCell"/>
</dbReference>
<dbReference type="EMBL" id="KL198067">
    <property type="protein sequence ID" value="KDQ10450.1"/>
    <property type="molecule type" value="Genomic_DNA"/>
</dbReference>
<protein>
    <recommendedName>
        <fullName evidence="6">HAT C-terminal dimerisation domain-containing protein</fullName>
    </recommendedName>
</protein>
<dbReference type="Proteomes" id="UP000027195">
    <property type="component" value="Unassembled WGS sequence"/>
</dbReference>
<dbReference type="OrthoDB" id="2790258at2759"/>
<dbReference type="GO" id="GO:0046983">
    <property type="term" value="F:protein dimerization activity"/>
    <property type="evidence" value="ECO:0007669"/>
    <property type="project" value="InterPro"/>
</dbReference>
<evidence type="ECO:0000313" key="7">
    <source>
        <dbReference type="EMBL" id="KDQ10450.1"/>
    </source>
</evidence>
<keyword evidence="4" id="KW-0862">Zinc</keyword>
<dbReference type="STRING" id="930990.A0A067M6X4"/>
<evidence type="ECO:0000256" key="4">
    <source>
        <dbReference type="ARBA" id="ARBA00022833"/>
    </source>
</evidence>
<keyword evidence="5" id="KW-0539">Nucleus</keyword>
<sequence length="280" mass="31593">MSSESTPSLSMAVPAMEAMVEGWKKLEIAMPHLQPMIAPGRAKIEQYLSGMRNSKAYIVAMLLNPSCKFHWIATHWDTEATAHAKQWVHEEAMRYGARPPSSPADTASPTKVTRTALMQGVYEALFSADYLNGCGSSQATPSEEVRSYLSARRELVVNEDLLQWWERNRHRYPTLFRMAMDYLPIMASSVPCERVFSASAETDTPRRSRISPALMGALQVLKYALKKDRLDFSRQYVNHMEQLETGDAATDHDAHTLTEMGYDVDESYLFAVFGDVHYVA</sequence>
<keyword evidence="3" id="KW-0863">Zinc-finger</keyword>
<dbReference type="PANTHER" id="PTHR46481:SF10">
    <property type="entry name" value="ZINC FINGER BED DOMAIN-CONTAINING PROTEIN 39"/>
    <property type="match status" value="1"/>
</dbReference>
<evidence type="ECO:0000259" key="6">
    <source>
        <dbReference type="Pfam" id="PF05699"/>
    </source>
</evidence>
<evidence type="ECO:0000313" key="8">
    <source>
        <dbReference type="Proteomes" id="UP000027195"/>
    </source>
</evidence>
<dbReference type="Pfam" id="PF05699">
    <property type="entry name" value="Dimer_Tnp_hAT"/>
    <property type="match status" value="1"/>
</dbReference>
<dbReference type="InterPro" id="IPR012337">
    <property type="entry name" value="RNaseH-like_sf"/>
</dbReference>
<comment type="subcellular location">
    <subcellularLocation>
        <location evidence="1">Nucleus</location>
    </subcellularLocation>
</comment>
<name>A0A067M6X4_BOTB1</name>
<keyword evidence="8" id="KW-1185">Reference proteome</keyword>